<feature type="domain" description="Pectate lyase" evidence="5">
    <location>
        <begin position="114"/>
        <end position="350"/>
    </location>
</feature>
<dbReference type="OrthoDB" id="112037at2"/>
<comment type="similarity">
    <text evidence="2">Belongs to the polysaccharide lyase 1 family.</text>
</comment>
<reference evidence="6 7" key="1">
    <citation type="submission" date="2018-01" db="EMBL/GenBank/DDBJ databases">
        <title>Draft genome sequence of Streptomyces sp. 13K301.</title>
        <authorList>
            <person name="Sahin N."/>
            <person name="Saygin H."/>
            <person name="Ay H."/>
        </authorList>
    </citation>
    <scope>NUCLEOTIDE SEQUENCE [LARGE SCALE GENOMIC DNA]</scope>
    <source>
        <strain evidence="6 7">13K301</strain>
    </source>
</reference>
<evidence type="ECO:0000256" key="4">
    <source>
        <dbReference type="SAM" id="SignalP"/>
    </source>
</evidence>
<evidence type="ECO:0000256" key="2">
    <source>
        <dbReference type="RuleBase" id="RU361173"/>
    </source>
</evidence>
<keyword evidence="4" id="KW-0732">Signal</keyword>
<dbReference type="SUPFAM" id="SSF51126">
    <property type="entry name" value="Pectin lyase-like"/>
    <property type="match status" value="1"/>
</dbReference>
<accession>A0A2N8TU82</accession>
<comment type="caution">
    <text evidence="6">The sequence shown here is derived from an EMBL/GenBank/DDBJ whole genome shotgun (WGS) entry which is preliminary data.</text>
</comment>
<organism evidence="6 7">
    <name type="scientific">Streptomyces cahuitamycinicus</name>
    <dbReference type="NCBI Taxonomy" id="2070367"/>
    <lineage>
        <taxon>Bacteria</taxon>
        <taxon>Bacillati</taxon>
        <taxon>Actinomycetota</taxon>
        <taxon>Actinomycetes</taxon>
        <taxon>Kitasatosporales</taxon>
        <taxon>Streptomycetaceae</taxon>
        <taxon>Streptomyces</taxon>
    </lineage>
</organism>
<dbReference type="InterPro" id="IPR012334">
    <property type="entry name" value="Pectin_lyas_fold"/>
</dbReference>
<dbReference type="Proteomes" id="UP000235943">
    <property type="component" value="Unassembled WGS sequence"/>
</dbReference>
<gene>
    <name evidence="6" type="ORF">C1J00_08695</name>
</gene>
<dbReference type="InterPro" id="IPR002022">
    <property type="entry name" value="Pec_lyase"/>
</dbReference>
<dbReference type="InterPro" id="IPR011050">
    <property type="entry name" value="Pectin_lyase_fold/virulence"/>
</dbReference>
<feature type="chain" id="PRO_5014828511" evidence="4">
    <location>
        <begin position="23"/>
        <end position="426"/>
    </location>
</feature>
<keyword evidence="1 2" id="KW-0456">Lyase</keyword>
<dbReference type="InterPro" id="IPR045032">
    <property type="entry name" value="PEL"/>
</dbReference>
<comment type="subcellular location">
    <subcellularLocation>
        <location evidence="2">Secreted</location>
    </subcellularLocation>
</comment>
<dbReference type="Pfam" id="PF00544">
    <property type="entry name" value="Pectate_lyase_4"/>
    <property type="match status" value="1"/>
</dbReference>
<evidence type="ECO:0000259" key="5">
    <source>
        <dbReference type="SMART" id="SM00656"/>
    </source>
</evidence>
<dbReference type="PANTHER" id="PTHR31683">
    <property type="entry name" value="PECTATE LYASE 18-RELATED"/>
    <property type="match status" value="1"/>
</dbReference>
<dbReference type="GO" id="GO:0005576">
    <property type="term" value="C:extracellular region"/>
    <property type="evidence" value="ECO:0007669"/>
    <property type="project" value="UniProtKB-SubCell"/>
</dbReference>
<keyword evidence="7" id="KW-1185">Reference proteome</keyword>
<sequence length="426" mass="46183">MRRVAVLLLGLCLLWPAAPASATDRTPAGRAPTGWASAGHGTTGGAGGRTWTVDTRAELKAALAHDGRPTAPKVIRVVGDIDGHESGNGSLLGEQDYAPGYDRGRYMSCFGEDGAVWSDTRFEYCKQQRQLRQTGSNKEKAQIQLTVPSNTTLVGVGRDARLLGVFLTVDTGSNIVLRNLRLEAPVDHFTSWSPGDGTRGSWNARFDALTVITGKNIWIDHCTFTDGRFPDRDAPLGFHGERVQRHDGLLDIEDGSDFVTVSDSRFEDHDKAILIGSGDGRGDRDRGHLKVTFVRNLFSGIVQRAPRVRFGQVHVVNNVHRGRAPLYALGVGVESAIFSERNVFRYPGGGPSLAVADYGGERFHDTGSWFNGRPARLDAVASGLGLGTDVGWDPADVYDYRALRSSSAVERHVLRHAGTGRSYGHP</sequence>
<protein>
    <submittedName>
        <fullName evidence="6">Pectate lyase</fullName>
    </submittedName>
</protein>
<evidence type="ECO:0000313" key="7">
    <source>
        <dbReference type="Proteomes" id="UP000235943"/>
    </source>
</evidence>
<dbReference type="GO" id="GO:0030570">
    <property type="term" value="F:pectate lyase activity"/>
    <property type="evidence" value="ECO:0007669"/>
    <property type="project" value="InterPro"/>
</dbReference>
<name>A0A2N8TU82_9ACTN</name>
<dbReference type="SMART" id="SM00656">
    <property type="entry name" value="Amb_all"/>
    <property type="match status" value="1"/>
</dbReference>
<evidence type="ECO:0000313" key="6">
    <source>
        <dbReference type="EMBL" id="PNG22543.1"/>
    </source>
</evidence>
<dbReference type="PANTHER" id="PTHR31683:SF18">
    <property type="entry name" value="PECTATE LYASE 21-RELATED"/>
    <property type="match status" value="1"/>
</dbReference>
<evidence type="ECO:0000256" key="3">
    <source>
        <dbReference type="SAM" id="MobiDB-lite"/>
    </source>
</evidence>
<dbReference type="AlphaFoldDB" id="A0A2N8TU82"/>
<feature type="signal peptide" evidence="4">
    <location>
        <begin position="1"/>
        <end position="22"/>
    </location>
</feature>
<dbReference type="EMBL" id="POUC01000043">
    <property type="protein sequence ID" value="PNG22543.1"/>
    <property type="molecule type" value="Genomic_DNA"/>
</dbReference>
<keyword evidence="2" id="KW-0119">Carbohydrate metabolism</keyword>
<dbReference type="GO" id="GO:0000272">
    <property type="term" value="P:polysaccharide catabolic process"/>
    <property type="evidence" value="ECO:0007669"/>
    <property type="project" value="UniProtKB-KW"/>
</dbReference>
<evidence type="ECO:0000256" key="1">
    <source>
        <dbReference type="ARBA" id="ARBA00023239"/>
    </source>
</evidence>
<dbReference type="Gene3D" id="2.160.20.10">
    <property type="entry name" value="Single-stranded right-handed beta-helix, Pectin lyase-like"/>
    <property type="match status" value="1"/>
</dbReference>
<feature type="region of interest" description="Disordered" evidence="3">
    <location>
        <begin position="21"/>
        <end position="49"/>
    </location>
</feature>
<keyword evidence="2" id="KW-0964">Secreted</keyword>
<proteinExistence type="inferred from homology"/>
<keyword evidence="2" id="KW-0624">Polysaccharide degradation</keyword>